<evidence type="ECO:0000313" key="4">
    <source>
        <dbReference type="Proteomes" id="UP000036834"/>
    </source>
</evidence>
<dbReference type="Pfam" id="PF12867">
    <property type="entry name" value="DinB_2"/>
    <property type="match status" value="1"/>
</dbReference>
<organism evidence="3 4">
    <name type="scientific">Brevibacillus reuszeri</name>
    <dbReference type="NCBI Taxonomy" id="54915"/>
    <lineage>
        <taxon>Bacteria</taxon>
        <taxon>Bacillati</taxon>
        <taxon>Bacillota</taxon>
        <taxon>Bacilli</taxon>
        <taxon>Bacillales</taxon>
        <taxon>Paenibacillaceae</taxon>
        <taxon>Brevibacillus</taxon>
    </lineage>
</organism>
<gene>
    <name evidence="3" type="ORF">ADS79_03935</name>
    <name evidence="2" type="ORF">BRE01_22270</name>
</gene>
<comment type="caution">
    <text evidence="3">The sequence shown here is derived from an EMBL/GenBank/DDBJ whole genome shotgun (WGS) entry which is preliminary data.</text>
</comment>
<accession>A0A0K9YY20</accession>
<dbReference type="AlphaFoldDB" id="A0A0K9YY20"/>
<evidence type="ECO:0000259" key="1">
    <source>
        <dbReference type="Pfam" id="PF12867"/>
    </source>
</evidence>
<dbReference type="RefSeq" id="WP_049737124.1">
    <property type="nucleotide sequence ID" value="NZ_BJON01000008.1"/>
</dbReference>
<dbReference type="EMBL" id="LGIQ01000005">
    <property type="protein sequence ID" value="KNB73135.1"/>
    <property type="molecule type" value="Genomic_DNA"/>
</dbReference>
<keyword evidence="5" id="KW-1185">Reference proteome</keyword>
<proteinExistence type="predicted"/>
<dbReference type="Gene3D" id="1.20.120.450">
    <property type="entry name" value="dinb family like domain"/>
    <property type="match status" value="1"/>
</dbReference>
<reference evidence="3" key="2">
    <citation type="submission" date="2015-07" db="EMBL/GenBank/DDBJ databases">
        <title>MeaNS - Measles Nucleotide Surveillance Program.</title>
        <authorList>
            <person name="Tran T."/>
            <person name="Druce J."/>
        </authorList>
    </citation>
    <scope>NUCLEOTIDE SEQUENCE</scope>
    <source>
        <strain evidence="3">DSM 9887</strain>
    </source>
</reference>
<dbReference type="Proteomes" id="UP000036834">
    <property type="component" value="Unassembled WGS sequence"/>
</dbReference>
<dbReference type="InterPro" id="IPR034660">
    <property type="entry name" value="DinB/YfiT-like"/>
</dbReference>
<evidence type="ECO:0000313" key="3">
    <source>
        <dbReference type="EMBL" id="KNB73135.1"/>
    </source>
</evidence>
<reference evidence="2 5" key="3">
    <citation type="submission" date="2019-06" db="EMBL/GenBank/DDBJ databases">
        <title>Whole genome shotgun sequence of Brevibacillus reuszeri NBRC 15719.</title>
        <authorList>
            <person name="Hosoyama A."/>
            <person name="Uohara A."/>
            <person name="Ohji S."/>
            <person name="Ichikawa N."/>
        </authorList>
    </citation>
    <scope>NUCLEOTIDE SEQUENCE [LARGE SCALE GENOMIC DNA]</scope>
    <source>
        <strain evidence="2 5">NBRC 15719</strain>
    </source>
</reference>
<dbReference type="EMBL" id="BJON01000008">
    <property type="protein sequence ID" value="GED68525.1"/>
    <property type="molecule type" value="Genomic_DNA"/>
</dbReference>
<name>A0A0K9YY20_9BACL</name>
<sequence length="164" mass="18830">MNRMELLLHEWECTYDREDSYPPLKDALTGLSAAEASWRPEGIAANTIWENVSHLLYFKERLLHRLLNTDFPLSAETNDDTFTPAGGPDDDEAWQATIARMESVHRQIRETLTSLPEDAFDQLLPTTPLGLSVMSIVRHDAFHTGQIVQIRKLQGTWPERRPYL</sequence>
<dbReference type="InterPro" id="IPR024775">
    <property type="entry name" value="DinB-like"/>
</dbReference>
<feature type="domain" description="DinB-like" evidence="1">
    <location>
        <begin position="26"/>
        <end position="147"/>
    </location>
</feature>
<reference evidence="4" key="1">
    <citation type="submission" date="2015-07" db="EMBL/GenBank/DDBJ databases">
        <title>Genome sequencing project for genomic taxonomy and phylogenomics of Bacillus-like bacteria.</title>
        <authorList>
            <person name="Liu B."/>
            <person name="Wang J."/>
            <person name="Zhu Y."/>
            <person name="Liu G."/>
            <person name="Chen Q."/>
            <person name="Chen Z."/>
            <person name="Lan J."/>
            <person name="Che J."/>
            <person name="Ge C."/>
            <person name="Shi H."/>
            <person name="Pan Z."/>
            <person name="Liu X."/>
        </authorList>
    </citation>
    <scope>NUCLEOTIDE SEQUENCE [LARGE SCALE GENOMIC DNA]</scope>
    <source>
        <strain evidence="4">DSM 9887</strain>
    </source>
</reference>
<dbReference type="STRING" id="54915.ADS79_03935"/>
<protein>
    <recommendedName>
        <fullName evidence="1">DinB-like domain-containing protein</fullName>
    </recommendedName>
</protein>
<dbReference type="SUPFAM" id="SSF109854">
    <property type="entry name" value="DinB/YfiT-like putative metalloenzymes"/>
    <property type="match status" value="1"/>
</dbReference>
<dbReference type="Proteomes" id="UP000319578">
    <property type="component" value="Unassembled WGS sequence"/>
</dbReference>
<dbReference type="PATRIC" id="fig|54915.3.peg.6161"/>
<evidence type="ECO:0000313" key="5">
    <source>
        <dbReference type="Proteomes" id="UP000319578"/>
    </source>
</evidence>
<evidence type="ECO:0000313" key="2">
    <source>
        <dbReference type="EMBL" id="GED68525.1"/>
    </source>
</evidence>
<dbReference type="OrthoDB" id="9798830at2"/>